<feature type="region of interest" description="Disordered" evidence="1">
    <location>
        <begin position="753"/>
        <end position="793"/>
    </location>
</feature>
<dbReference type="GO" id="GO:0008408">
    <property type="term" value="F:3'-5' exonuclease activity"/>
    <property type="evidence" value="ECO:0007669"/>
    <property type="project" value="InterPro"/>
</dbReference>
<dbReference type="PANTHER" id="PTHR47765">
    <property type="entry name" value="3'-5' EXONUCLEASE DOMAIN-CONTAINING PROTEIN"/>
    <property type="match status" value="1"/>
</dbReference>
<reference evidence="3" key="1">
    <citation type="submission" date="2020-11" db="EMBL/GenBank/DDBJ databases">
        <authorList>
            <person name="Tran Van P."/>
        </authorList>
    </citation>
    <scope>NUCLEOTIDE SEQUENCE</scope>
</reference>
<evidence type="ECO:0000259" key="2">
    <source>
        <dbReference type="SMART" id="SM00474"/>
    </source>
</evidence>
<dbReference type="AlphaFoldDB" id="A0A7R9BPZ1"/>
<feature type="region of interest" description="Disordered" evidence="1">
    <location>
        <begin position="1"/>
        <end position="165"/>
    </location>
</feature>
<dbReference type="Pfam" id="PF01927">
    <property type="entry name" value="Mut7-C"/>
    <property type="match status" value="1"/>
</dbReference>
<accession>A0A7R9BPZ1</accession>
<organism evidence="3">
    <name type="scientific">Notodromas monacha</name>
    <dbReference type="NCBI Taxonomy" id="399045"/>
    <lineage>
        <taxon>Eukaryota</taxon>
        <taxon>Metazoa</taxon>
        <taxon>Ecdysozoa</taxon>
        <taxon>Arthropoda</taxon>
        <taxon>Crustacea</taxon>
        <taxon>Oligostraca</taxon>
        <taxon>Ostracoda</taxon>
        <taxon>Podocopa</taxon>
        <taxon>Podocopida</taxon>
        <taxon>Cypridocopina</taxon>
        <taxon>Cypridoidea</taxon>
        <taxon>Cyprididae</taxon>
        <taxon>Notodromas</taxon>
    </lineage>
</organism>
<name>A0A7R9BPZ1_9CRUS</name>
<dbReference type="GO" id="GO:0006139">
    <property type="term" value="P:nucleobase-containing compound metabolic process"/>
    <property type="evidence" value="ECO:0007669"/>
    <property type="project" value="InterPro"/>
</dbReference>
<dbReference type="SUPFAM" id="SSF53098">
    <property type="entry name" value="Ribonuclease H-like"/>
    <property type="match status" value="1"/>
</dbReference>
<dbReference type="GO" id="GO:0003676">
    <property type="term" value="F:nucleic acid binding"/>
    <property type="evidence" value="ECO:0007669"/>
    <property type="project" value="InterPro"/>
</dbReference>
<keyword evidence="4" id="KW-1185">Reference proteome</keyword>
<dbReference type="SMART" id="SM00474">
    <property type="entry name" value="35EXOc"/>
    <property type="match status" value="1"/>
</dbReference>
<sequence length="979" mass="112336">MPEQTYKPRVVRRGGGVRTTEDRGAEDTRVEKEVDREVDHHDRGYDQRRRYPRVVNPMNQRRDRGYRYGGPGRRYEHDQEHEAEAPMRRPRRLRPRTNSHTKAVDKHEVDSARECSGGETDDDQHVRRRNPKAAEPRDKEAKPKSPRKKLNAKAPTRLSRNRRQRLPKVYSAKEFLELQGPVEKLKKRLDHKTEVDEEEHDEAIRELVKYYEEAEGKNPYELALKMLMVAVGYDHAEKLFMPILRALDLVLRGEEVKDNCLTDELQQAAYVLSKVSEYSPCVDFLKDLFELNEVSTEKLKGLVKALLKFHMYRDALKEILDNELEKDFEMQQIIAPMLVQHIIQPLEDMFKKNPFYLESTIRYMDLVVGMSYEDMNAEVEKYNVPRVLGLGRQFLVRLILSWRDTYKFGLDWCPNIKNFFALQQLYYLNRRRFKTGDLSYINWFELTVDLVKANPDISKELVDELVRYSRPQEAKYWAENYKVEENQMAEPVVEALKAVTDAFDLEKAKGEPLKPKEGRVVMDFEIDESTIKFVDKEHECSEAFEILNEKPRVGVDVQLRPDTGLTRGIVSLLQVAHPEGVYVFDVIALKNTSVLVDGLRKLLDNPKVVKIGFNVAGDLKFLSTALDADFKVDGISHVVDLRVIQDKFYRGMADFLFPNANRGGDRELEGETYNSYEALPLRGLNSLVKAVYGKNLDRSEVSSNWDNRPLRQSQLRGAAVDALILIRLYDQLLEEAKKNEKDIEEIFQPIVRRRGARGQSRRSGGEDGAGTDSGEKTGDESGRSSRNEATARPVRYDYGYNRYGRNYVGRGRGVGGRFRGGYYGGSAAYAAKPRVPRDTSHPPATQAEEILEDGKVPEIMSSPKKPKDLKIVVDSMLRGLARALTDRGLDVVALRHKDRHTDCVDKSNSEKRIILTQGRVFYEMRDQVPTGYCFKVVTKTIDQQVDEVLKAYSVTADEDTKQGEDQDEVAASNVSLAAF</sequence>
<dbReference type="InterPro" id="IPR012337">
    <property type="entry name" value="RNaseH-like_sf"/>
</dbReference>
<gene>
    <name evidence="3" type="ORF">NMOB1V02_LOCUS5581</name>
</gene>
<feature type="compositionally biased region" description="Basic and acidic residues" evidence="1">
    <location>
        <begin position="19"/>
        <end position="49"/>
    </location>
</feature>
<evidence type="ECO:0000313" key="4">
    <source>
        <dbReference type="Proteomes" id="UP000678499"/>
    </source>
</evidence>
<dbReference type="PANTHER" id="PTHR47765:SF2">
    <property type="entry name" value="EXONUCLEASE MUT-7 HOMOLOG"/>
    <property type="match status" value="1"/>
</dbReference>
<dbReference type="InterPro" id="IPR002562">
    <property type="entry name" value="3'-5'_exonuclease_dom"/>
</dbReference>
<feature type="compositionally biased region" description="Basic and acidic residues" evidence="1">
    <location>
        <begin position="102"/>
        <end position="113"/>
    </location>
</feature>
<feature type="compositionally biased region" description="Basic and acidic residues" evidence="1">
    <location>
        <begin position="132"/>
        <end position="143"/>
    </location>
</feature>
<dbReference type="OrthoDB" id="18193at2759"/>
<dbReference type="Gene3D" id="3.30.420.10">
    <property type="entry name" value="Ribonuclease H-like superfamily/Ribonuclease H"/>
    <property type="match status" value="1"/>
</dbReference>
<dbReference type="InterPro" id="IPR002782">
    <property type="entry name" value="Mut7-C_RNAse_dom"/>
</dbReference>
<evidence type="ECO:0000313" key="3">
    <source>
        <dbReference type="EMBL" id="CAD7277860.1"/>
    </source>
</evidence>
<feature type="compositionally biased region" description="Basic and acidic residues" evidence="1">
    <location>
        <begin position="773"/>
        <end position="786"/>
    </location>
</feature>
<protein>
    <recommendedName>
        <fullName evidence="2">3'-5' exonuclease domain-containing protein</fullName>
    </recommendedName>
</protein>
<dbReference type="EMBL" id="CAJPEX010001038">
    <property type="protein sequence ID" value="CAG0918012.1"/>
    <property type="molecule type" value="Genomic_DNA"/>
</dbReference>
<dbReference type="EMBL" id="OA883075">
    <property type="protein sequence ID" value="CAD7277860.1"/>
    <property type="molecule type" value="Genomic_DNA"/>
</dbReference>
<dbReference type="InterPro" id="IPR036397">
    <property type="entry name" value="RNaseH_sf"/>
</dbReference>
<evidence type="ECO:0000256" key="1">
    <source>
        <dbReference type="SAM" id="MobiDB-lite"/>
    </source>
</evidence>
<feature type="compositionally biased region" description="Basic and acidic residues" evidence="1">
    <location>
        <begin position="73"/>
        <end position="87"/>
    </location>
</feature>
<feature type="domain" description="3'-5' exonuclease" evidence="2">
    <location>
        <begin position="531"/>
        <end position="737"/>
    </location>
</feature>
<proteinExistence type="predicted"/>
<feature type="compositionally biased region" description="Basic residues" evidence="1">
    <location>
        <begin position="88"/>
        <end position="99"/>
    </location>
</feature>
<dbReference type="InterPro" id="IPR052408">
    <property type="entry name" value="Exonuclease_MUT-7-like"/>
</dbReference>
<dbReference type="Pfam" id="PF01612">
    <property type="entry name" value="DNA_pol_A_exo1"/>
    <property type="match status" value="1"/>
</dbReference>
<dbReference type="Proteomes" id="UP000678499">
    <property type="component" value="Unassembled WGS sequence"/>
</dbReference>